<accession>X1M7J1</accession>
<evidence type="ECO:0000259" key="1">
    <source>
        <dbReference type="Pfam" id="PF01593"/>
    </source>
</evidence>
<gene>
    <name evidence="2" type="ORF">S06H3_32217</name>
</gene>
<dbReference type="InterPro" id="IPR002937">
    <property type="entry name" value="Amino_oxidase"/>
</dbReference>
<evidence type="ECO:0000313" key="2">
    <source>
        <dbReference type="EMBL" id="GAI27582.1"/>
    </source>
</evidence>
<feature type="non-terminal residue" evidence="2">
    <location>
        <position position="278"/>
    </location>
</feature>
<dbReference type="PANTHER" id="PTHR43734:SF3">
    <property type="entry name" value="B-CAROTENE KETOLASE"/>
    <property type="match status" value="1"/>
</dbReference>
<protein>
    <recommendedName>
        <fullName evidence="1">Amine oxidase domain-containing protein</fullName>
    </recommendedName>
</protein>
<feature type="domain" description="Amine oxidase" evidence="1">
    <location>
        <begin position="122"/>
        <end position="226"/>
    </location>
</feature>
<reference evidence="2" key="1">
    <citation type="journal article" date="2014" name="Front. Microbiol.">
        <title>High frequency of phylogenetically diverse reductive dehalogenase-homologous genes in deep subseafloor sedimentary metagenomes.</title>
        <authorList>
            <person name="Kawai M."/>
            <person name="Futagami T."/>
            <person name="Toyoda A."/>
            <person name="Takaki Y."/>
            <person name="Nishi S."/>
            <person name="Hori S."/>
            <person name="Arai W."/>
            <person name="Tsubouchi T."/>
            <person name="Morono Y."/>
            <person name="Uchiyama I."/>
            <person name="Ito T."/>
            <person name="Fujiyama A."/>
            <person name="Inagaki F."/>
            <person name="Takami H."/>
        </authorList>
    </citation>
    <scope>NUCLEOTIDE SEQUENCE</scope>
    <source>
        <strain evidence="2">Expedition CK06-06</strain>
    </source>
</reference>
<dbReference type="Gene3D" id="3.50.50.60">
    <property type="entry name" value="FAD/NAD(P)-binding domain"/>
    <property type="match status" value="1"/>
</dbReference>
<comment type="caution">
    <text evidence="2">The sequence shown here is derived from an EMBL/GenBank/DDBJ whole genome shotgun (WGS) entry which is preliminary data.</text>
</comment>
<sequence>GAMNWLMGTKPGSGNYQVWEELGATQDWKIYNHDLNAVIENREGKTFSVYCDADRFEQYLLELAPEDEGVIRELTKVLRSANLDFPVGKPPELNNFFDNIAMMKMFPLGNMMRKWSKVTTREYAQRFKNPYLREAFVPAFGGDFPLIMSLMALVMQHRKIAGYVIGGALALVEPIERRYKALGGELHVNARVEKILVENNNAVGVKLADGTEHRADWVISAADGHTTIFDMLEGKYTDDEIKNRYEHPNLFKPLVYVALGLNRSFDDVPPSIAGTSYP</sequence>
<dbReference type="Pfam" id="PF01593">
    <property type="entry name" value="Amino_oxidase"/>
    <property type="match status" value="1"/>
</dbReference>
<feature type="non-terminal residue" evidence="2">
    <location>
        <position position="1"/>
    </location>
</feature>
<organism evidence="2">
    <name type="scientific">marine sediment metagenome</name>
    <dbReference type="NCBI Taxonomy" id="412755"/>
    <lineage>
        <taxon>unclassified sequences</taxon>
        <taxon>metagenomes</taxon>
        <taxon>ecological metagenomes</taxon>
    </lineage>
</organism>
<dbReference type="InterPro" id="IPR036188">
    <property type="entry name" value="FAD/NAD-bd_sf"/>
</dbReference>
<dbReference type="SUPFAM" id="SSF51905">
    <property type="entry name" value="FAD/NAD(P)-binding domain"/>
    <property type="match status" value="1"/>
</dbReference>
<dbReference type="EMBL" id="BARV01019137">
    <property type="protein sequence ID" value="GAI27582.1"/>
    <property type="molecule type" value="Genomic_DNA"/>
</dbReference>
<name>X1M7J1_9ZZZZ</name>
<dbReference type="AlphaFoldDB" id="X1M7J1"/>
<proteinExistence type="predicted"/>
<dbReference type="GO" id="GO:0016491">
    <property type="term" value="F:oxidoreductase activity"/>
    <property type="evidence" value="ECO:0007669"/>
    <property type="project" value="InterPro"/>
</dbReference>
<dbReference type="PANTHER" id="PTHR43734">
    <property type="entry name" value="PHYTOENE DESATURASE"/>
    <property type="match status" value="1"/>
</dbReference>